<evidence type="ECO:0000313" key="9">
    <source>
        <dbReference type="Proteomes" id="UP000049983"/>
    </source>
</evidence>
<dbReference type="InterPro" id="IPR029061">
    <property type="entry name" value="THDP-binding"/>
</dbReference>
<gene>
    <name evidence="8" type="primary">ilvG_1</name>
    <name evidence="8" type="ORF">LA5096_02356</name>
</gene>
<dbReference type="GO" id="GO:0009099">
    <property type="term" value="P:L-valine biosynthetic process"/>
    <property type="evidence" value="ECO:0007669"/>
    <property type="project" value="TreeGrafter"/>
</dbReference>
<evidence type="ECO:0000313" key="8">
    <source>
        <dbReference type="EMBL" id="CTQ70073.1"/>
    </source>
</evidence>
<comment type="cofactor">
    <cofactor evidence="2">
        <name>thiamine diphosphate</name>
        <dbReference type="ChEBI" id="CHEBI:58937"/>
    </cofactor>
</comment>
<dbReference type="EC" id="2.2.1.6" evidence="8"/>
<dbReference type="AlphaFoldDB" id="A0A0M6Z7H8"/>
<proteinExistence type="inferred from homology"/>
<comment type="similarity">
    <text evidence="3 6">Belongs to the TPP enzyme family.</text>
</comment>
<dbReference type="GO" id="GO:0005948">
    <property type="term" value="C:acetolactate synthase complex"/>
    <property type="evidence" value="ECO:0007669"/>
    <property type="project" value="TreeGrafter"/>
</dbReference>
<evidence type="ECO:0000256" key="2">
    <source>
        <dbReference type="ARBA" id="ARBA00001964"/>
    </source>
</evidence>
<sequence length="576" mass="62565">MNAVAKIRGGALLARAFKEKGVDHVFTLAGGFCNPALEGFMECQMPVINCPHEQVSGHLADGHARITRKPAVCLVGPEGFANAVPAMLEAWGERSPVIFVTGSSTLKRQGAGGFKEIDDVAIAAPLCKYSAQIVDGTRISEFVDRAWTAATTGYPGPVHLALPVDIMFSSFEEDAGRAERPFDRSDRPLPRAWPDPSRLAEVLDLVKASERPVMIGGHGVWWSGSEAKLGVAGTRLKMPVFNVPYHTKMLGEDCDAYMGLADFHQYHPSRPAIHEADLVLMVGCRLDNQMNFGNPPFIPPETKLICVNGSHEELEYNIGADIQLLSDPGAFLEALAGVSETWTDWLELQRRRRSDWVSEWSDHIAAETAEDTAQGRQMHPLQLALDVQAGMTDGDWLVFDGGNTHFWNEIATNIAAARGRTLGGILHPGNYSLLGVGVPFALAAKNTHPDKTVVLVTGDGAFLSGGLSIETCFQENIPIVVVVDNNGGLDCISQQQERLFKNQQHFATDFRDIPFHSMFEGLGGYGELVERREQFGPALQRAIASGKTACVNVKCRGVISPIVAATSDKRDKASIE</sequence>
<dbReference type="PANTHER" id="PTHR18968:SF166">
    <property type="entry name" value="2-HYDROXYACYL-COA LYASE 2"/>
    <property type="match status" value="1"/>
</dbReference>
<dbReference type="EMBL" id="CXWC01000010">
    <property type="protein sequence ID" value="CTQ70073.1"/>
    <property type="molecule type" value="Genomic_DNA"/>
</dbReference>
<evidence type="ECO:0000256" key="6">
    <source>
        <dbReference type="RuleBase" id="RU362132"/>
    </source>
</evidence>
<dbReference type="SUPFAM" id="SSF52518">
    <property type="entry name" value="Thiamin diphosphate-binding fold (THDP-binding)"/>
    <property type="match status" value="2"/>
</dbReference>
<dbReference type="GO" id="GO:0003984">
    <property type="term" value="F:acetolactate synthase activity"/>
    <property type="evidence" value="ECO:0007669"/>
    <property type="project" value="UniProtKB-EC"/>
</dbReference>
<dbReference type="STRING" id="311410.LA5095_01101"/>
<dbReference type="InterPro" id="IPR045229">
    <property type="entry name" value="TPP_enz"/>
</dbReference>
<dbReference type="GeneID" id="97669746"/>
<dbReference type="InterPro" id="IPR012001">
    <property type="entry name" value="Thiamin_PyroP_enz_TPP-bd_dom"/>
</dbReference>
<evidence type="ECO:0000256" key="1">
    <source>
        <dbReference type="ARBA" id="ARBA00001946"/>
    </source>
</evidence>
<dbReference type="CDD" id="cd07035">
    <property type="entry name" value="TPP_PYR_POX_like"/>
    <property type="match status" value="1"/>
</dbReference>
<dbReference type="GO" id="GO:0050660">
    <property type="term" value="F:flavin adenine dinucleotide binding"/>
    <property type="evidence" value="ECO:0007669"/>
    <property type="project" value="TreeGrafter"/>
</dbReference>
<dbReference type="Pfam" id="PF00205">
    <property type="entry name" value="TPP_enzyme_M"/>
    <property type="match status" value="1"/>
</dbReference>
<keyword evidence="5 6" id="KW-0786">Thiamine pyrophosphate</keyword>
<dbReference type="PROSITE" id="PS50206">
    <property type="entry name" value="RHODANESE_3"/>
    <property type="match status" value="1"/>
</dbReference>
<dbReference type="CDD" id="cd02004">
    <property type="entry name" value="TPP_BZL_OCoD_HPCL"/>
    <property type="match status" value="1"/>
</dbReference>
<organism evidence="8 9">
    <name type="scientific">Roseibium album</name>
    <dbReference type="NCBI Taxonomy" id="311410"/>
    <lineage>
        <taxon>Bacteria</taxon>
        <taxon>Pseudomonadati</taxon>
        <taxon>Pseudomonadota</taxon>
        <taxon>Alphaproteobacteria</taxon>
        <taxon>Hyphomicrobiales</taxon>
        <taxon>Stappiaceae</taxon>
        <taxon>Roseibium</taxon>
    </lineage>
</organism>
<dbReference type="GO" id="GO:0000287">
    <property type="term" value="F:magnesium ion binding"/>
    <property type="evidence" value="ECO:0007669"/>
    <property type="project" value="InterPro"/>
</dbReference>
<evidence type="ECO:0000256" key="3">
    <source>
        <dbReference type="ARBA" id="ARBA00007812"/>
    </source>
</evidence>
<dbReference type="Proteomes" id="UP000049983">
    <property type="component" value="Unassembled WGS sequence"/>
</dbReference>
<reference evidence="9" key="1">
    <citation type="submission" date="2015-07" db="EMBL/GenBank/DDBJ databases">
        <authorList>
            <person name="Rodrigo-Torres Lidia"/>
            <person name="Arahal R.David."/>
        </authorList>
    </citation>
    <scope>NUCLEOTIDE SEQUENCE [LARGE SCALE GENOMIC DNA]</scope>
    <source>
        <strain evidence="9">CECT 5096</strain>
    </source>
</reference>
<feature type="domain" description="Rhodanese" evidence="7">
    <location>
        <begin position="10"/>
        <end position="44"/>
    </location>
</feature>
<keyword evidence="9" id="KW-1185">Reference proteome</keyword>
<dbReference type="PROSITE" id="PS00187">
    <property type="entry name" value="TPP_ENZYMES"/>
    <property type="match status" value="1"/>
</dbReference>
<evidence type="ECO:0000256" key="4">
    <source>
        <dbReference type="ARBA" id="ARBA00022723"/>
    </source>
</evidence>
<name>A0A0M6Z7H8_9HYPH</name>
<evidence type="ECO:0000259" key="7">
    <source>
        <dbReference type="PROSITE" id="PS50206"/>
    </source>
</evidence>
<dbReference type="PANTHER" id="PTHR18968">
    <property type="entry name" value="THIAMINE PYROPHOSPHATE ENZYMES"/>
    <property type="match status" value="1"/>
</dbReference>
<dbReference type="InterPro" id="IPR029035">
    <property type="entry name" value="DHS-like_NAD/FAD-binding_dom"/>
</dbReference>
<dbReference type="SUPFAM" id="SSF52467">
    <property type="entry name" value="DHS-like NAD/FAD-binding domain"/>
    <property type="match status" value="1"/>
</dbReference>
<dbReference type="InterPro" id="IPR000399">
    <property type="entry name" value="TPP-bd_CS"/>
</dbReference>
<dbReference type="GO" id="GO:0030976">
    <property type="term" value="F:thiamine pyrophosphate binding"/>
    <property type="evidence" value="ECO:0007669"/>
    <property type="project" value="InterPro"/>
</dbReference>
<dbReference type="InterPro" id="IPR012000">
    <property type="entry name" value="Thiamin_PyroP_enz_cen_dom"/>
</dbReference>
<protein>
    <submittedName>
        <fullName evidence="8">Acetolactate synthase large subunit IlvG</fullName>
        <ecNumber evidence="8">2.2.1.6</ecNumber>
    </submittedName>
</protein>
<evidence type="ECO:0000256" key="5">
    <source>
        <dbReference type="ARBA" id="ARBA00023052"/>
    </source>
</evidence>
<dbReference type="Gene3D" id="3.40.50.1220">
    <property type="entry name" value="TPP-binding domain"/>
    <property type="match status" value="1"/>
</dbReference>
<dbReference type="GO" id="GO:0009097">
    <property type="term" value="P:isoleucine biosynthetic process"/>
    <property type="evidence" value="ECO:0007669"/>
    <property type="project" value="TreeGrafter"/>
</dbReference>
<keyword evidence="8" id="KW-0808">Transferase</keyword>
<dbReference type="Pfam" id="PF02776">
    <property type="entry name" value="TPP_enzyme_N"/>
    <property type="match status" value="1"/>
</dbReference>
<comment type="cofactor">
    <cofactor evidence="1">
        <name>Mg(2+)</name>
        <dbReference type="ChEBI" id="CHEBI:18420"/>
    </cofactor>
</comment>
<accession>A0A0M6Z7H8</accession>
<dbReference type="OrthoDB" id="4494979at2"/>
<dbReference type="Pfam" id="PF02775">
    <property type="entry name" value="TPP_enzyme_C"/>
    <property type="match status" value="1"/>
</dbReference>
<dbReference type="RefSeq" id="WP_055112886.1">
    <property type="nucleotide sequence ID" value="NZ_CXWA01000001.1"/>
</dbReference>
<dbReference type="InterPro" id="IPR001763">
    <property type="entry name" value="Rhodanese-like_dom"/>
</dbReference>
<dbReference type="InterPro" id="IPR011766">
    <property type="entry name" value="TPP_enzyme_TPP-bd"/>
</dbReference>
<dbReference type="Gene3D" id="3.40.50.970">
    <property type="match status" value="2"/>
</dbReference>
<keyword evidence="4" id="KW-0479">Metal-binding</keyword>